<reference evidence="2 3" key="1">
    <citation type="submission" date="2021-02" db="EMBL/GenBank/DDBJ databases">
        <title>Genome assembly of Pseudopithomyces chartarum.</title>
        <authorList>
            <person name="Jauregui R."/>
            <person name="Singh J."/>
            <person name="Voisey C."/>
        </authorList>
    </citation>
    <scope>NUCLEOTIDE SEQUENCE [LARGE SCALE GENOMIC DNA]</scope>
    <source>
        <strain evidence="2 3">AGR01</strain>
    </source>
</reference>
<dbReference type="EMBL" id="WVTA01000003">
    <property type="protein sequence ID" value="KAK3215282.1"/>
    <property type="molecule type" value="Genomic_DNA"/>
</dbReference>
<gene>
    <name evidence="2" type="ORF">GRF29_19g2735159</name>
</gene>
<dbReference type="Pfam" id="PF09447">
    <property type="entry name" value="Cnl2_NKP2"/>
    <property type="match status" value="1"/>
</dbReference>
<dbReference type="InterPro" id="IPR018565">
    <property type="entry name" value="Nkp2/Cnl2"/>
</dbReference>
<comment type="caution">
    <text evidence="2">The sequence shown here is derived from an EMBL/GenBank/DDBJ whole genome shotgun (WGS) entry which is preliminary data.</text>
</comment>
<feature type="coiled-coil region" evidence="1">
    <location>
        <begin position="119"/>
        <end position="153"/>
    </location>
</feature>
<dbReference type="PANTHER" id="PTHR28064">
    <property type="entry name" value="INNER KINETOCHORE SUBUNIT NKP2"/>
    <property type="match status" value="1"/>
</dbReference>
<dbReference type="GO" id="GO:0007059">
    <property type="term" value="P:chromosome segregation"/>
    <property type="evidence" value="ECO:0007669"/>
    <property type="project" value="TreeGrafter"/>
</dbReference>
<dbReference type="Proteomes" id="UP001280581">
    <property type="component" value="Unassembled WGS sequence"/>
</dbReference>
<evidence type="ECO:0000313" key="3">
    <source>
        <dbReference type="Proteomes" id="UP001280581"/>
    </source>
</evidence>
<dbReference type="AlphaFoldDB" id="A0AAN6M6P6"/>
<dbReference type="PANTHER" id="PTHR28064:SF1">
    <property type="entry name" value="INNER KINETOCHORE SUBUNIT NKP2"/>
    <property type="match status" value="1"/>
</dbReference>
<keyword evidence="1" id="KW-0175">Coiled coil</keyword>
<name>A0AAN6M6P6_9PLEO</name>
<evidence type="ECO:0000313" key="2">
    <source>
        <dbReference type="EMBL" id="KAK3215282.1"/>
    </source>
</evidence>
<sequence>MPSIEAKLLSDFLVAPASLRDFMTLRQFIDIFPKSHRTNPAVKELYHELYVLRDRDIEAVRQDIVHEVKRSKQLKRDYALERRQVDEANVAGLDPFARQMEEELVGARARKPHTLQTVHTSIEDACESLESQIAEMEQEQDDALREVKEVIDALSDLRRGRFAQTVGGEDIGEEVLNTLKRLEAVCADVVG</sequence>
<evidence type="ECO:0000256" key="1">
    <source>
        <dbReference type="SAM" id="Coils"/>
    </source>
</evidence>
<keyword evidence="3" id="KW-1185">Reference proteome</keyword>
<dbReference type="GO" id="GO:0031511">
    <property type="term" value="C:Mis6-Sim4 complex"/>
    <property type="evidence" value="ECO:0007669"/>
    <property type="project" value="TreeGrafter"/>
</dbReference>
<protein>
    <submittedName>
        <fullName evidence="2">Uncharacterized protein</fullName>
    </submittedName>
</protein>
<accession>A0AAN6M6P6</accession>
<organism evidence="2 3">
    <name type="scientific">Pseudopithomyces chartarum</name>
    <dbReference type="NCBI Taxonomy" id="1892770"/>
    <lineage>
        <taxon>Eukaryota</taxon>
        <taxon>Fungi</taxon>
        <taxon>Dikarya</taxon>
        <taxon>Ascomycota</taxon>
        <taxon>Pezizomycotina</taxon>
        <taxon>Dothideomycetes</taxon>
        <taxon>Pleosporomycetidae</taxon>
        <taxon>Pleosporales</taxon>
        <taxon>Massarineae</taxon>
        <taxon>Didymosphaeriaceae</taxon>
        <taxon>Pseudopithomyces</taxon>
    </lineage>
</organism>
<proteinExistence type="predicted"/>